<evidence type="ECO:0000256" key="7">
    <source>
        <dbReference type="ARBA" id="ARBA00022918"/>
    </source>
</evidence>
<dbReference type="GO" id="GO:0008233">
    <property type="term" value="F:peptidase activity"/>
    <property type="evidence" value="ECO:0007669"/>
    <property type="project" value="UniProtKB-KW"/>
</dbReference>
<dbReference type="Gene3D" id="3.30.70.270">
    <property type="match status" value="2"/>
</dbReference>
<dbReference type="InterPro" id="IPR000477">
    <property type="entry name" value="RT_dom"/>
</dbReference>
<evidence type="ECO:0000256" key="6">
    <source>
        <dbReference type="ARBA" id="ARBA00022801"/>
    </source>
</evidence>
<organism evidence="10 11">
    <name type="scientific">Cucumis melo var. makuwa</name>
    <name type="common">Oriental melon</name>
    <dbReference type="NCBI Taxonomy" id="1194695"/>
    <lineage>
        <taxon>Eukaryota</taxon>
        <taxon>Viridiplantae</taxon>
        <taxon>Streptophyta</taxon>
        <taxon>Embryophyta</taxon>
        <taxon>Tracheophyta</taxon>
        <taxon>Spermatophyta</taxon>
        <taxon>Magnoliopsida</taxon>
        <taxon>eudicotyledons</taxon>
        <taxon>Gunneridae</taxon>
        <taxon>Pentapetalae</taxon>
        <taxon>rosids</taxon>
        <taxon>fabids</taxon>
        <taxon>Cucurbitales</taxon>
        <taxon>Cucurbitaceae</taxon>
        <taxon>Benincaseae</taxon>
        <taxon>Cucumis</taxon>
    </lineage>
</organism>
<keyword evidence="2" id="KW-0808">Transferase</keyword>
<dbReference type="AlphaFoldDB" id="A0A5D3DHT1"/>
<dbReference type="PANTHER" id="PTHR37984:SF5">
    <property type="entry name" value="PROTEIN NYNRIN-LIKE"/>
    <property type="match status" value="1"/>
</dbReference>
<sequence length="315" mass="36158">MKEEDIEKTAFRTHEGHYEFMVMPFGLTNAPATFQSLMNQVFKPFLRRCVLVFFDDILVYSSDITEYEKHLGMVFAILRDNQLYVNRKKCVFAHSQIHYLGHIISKQGVEADQDKVRCMLQWPQPKDVTGLRRFLGLTGYYRRFVKSYGEIAAPLTKLLQKNAFKWDENAILAFESLKSAMSTIPVLALPDWSLPFMIETDASGSGLGAVLSQNGHPITFFSQKLSTRAQSKSIYERELMVVREVQPQFQKWLTKLLGYDFEILYQSGLQNKAADALSRMDHSLELKAMSTAGIVDMEIVTKEVEKDEELQLITQ</sequence>
<keyword evidence="4" id="KW-0540">Nuclease</keyword>
<keyword evidence="1" id="KW-0645">Protease</keyword>
<evidence type="ECO:0000256" key="4">
    <source>
        <dbReference type="ARBA" id="ARBA00022722"/>
    </source>
</evidence>
<protein>
    <submittedName>
        <fullName evidence="10">Transposon Tf2-6 polyprotein</fullName>
    </submittedName>
</protein>
<dbReference type="InterPro" id="IPR043128">
    <property type="entry name" value="Rev_trsase/Diguanyl_cyclase"/>
</dbReference>
<dbReference type="Proteomes" id="UP000321947">
    <property type="component" value="Unassembled WGS sequence"/>
</dbReference>
<evidence type="ECO:0000259" key="9">
    <source>
        <dbReference type="PROSITE" id="PS50878"/>
    </source>
</evidence>
<dbReference type="GO" id="GO:0006508">
    <property type="term" value="P:proteolysis"/>
    <property type="evidence" value="ECO:0007669"/>
    <property type="project" value="UniProtKB-KW"/>
</dbReference>
<dbReference type="FunFam" id="3.10.10.10:FF:000007">
    <property type="entry name" value="Retrovirus-related Pol polyprotein from transposon 17.6-like Protein"/>
    <property type="match status" value="1"/>
</dbReference>
<dbReference type="PROSITE" id="PS50878">
    <property type="entry name" value="RT_POL"/>
    <property type="match status" value="1"/>
</dbReference>
<dbReference type="FunFam" id="3.30.70.270:FF:000020">
    <property type="entry name" value="Transposon Tf2-6 polyprotein-like Protein"/>
    <property type="match status" value="1"/>
</dbReference>
<comment type="caution">
    <text evidence="10">The sequence shown here is derived from an EMBL/GenBank/DDBJ whole genome shotgun (WGS) entry which is preliminary data.</text>
</comment>
<dbReference type="InterPro" id="IPR041577">
    <property type="entry name" value="RT_RNaseH_2"/>
</dbReference>
<keyword evidence="8" id="KW-0511">Multifunctional enzyme</keyword>
<accession>A0A5D3DHT1</accession>
<dbReference type="Pfam" id="PF17919">
    <property type="entry name" value="RT_RNaseH_2"/>
    <property type="match status" value="1"/>
</dbReference>
<evidence type="ECO:0000256" key="2">
    <source>
        <dbReference type="ARBA" id="ARBA00022679"/>
    </source>
</evidence>
<evidence type="ECO:0000313" key="11">
    <source>
        <dbReference type="Proteomes" id="UP000321947"/>
    </source>
</evidence>
<dbReference type="GO" id="GO:0003964">
    <property type="term" value="F:RNA-directed DNA polymerase activity"/>
    <property type="evidence" value="ECO:0007669"/>
    <property type="project" value="UniProtKB-KW"/>
</dbReference>
<reference evidence="10 11" key="1">
    <citation type="submission" date="2019-08" db="EMBL/GenBank/DDBJ databases">
        <title>Draft genome sequences of two oriental melons (Cucumis melo L. var makuwa).</title>
        <authorList>
            <person name="Kwon S.-Y."/>
        </authorList>
    </citation>
    <scope>NUCLEOTIDE SEQUENCE [LARGE SCALE GENOMIC DNA]</scope>
    <source>
        <strain evidence="11">cv. Chang Bougi</strain>
        <tissue evidence="10">Leaf</tissue>
    </source>
</reference>
<evidence type="ECO:0000256" key="3">
    <source>
        <dbReference type="ARBA" id="ARBA00022695"/>
    </source>
</evidence>
<dbReference type="CDD" id="cd01647">
    <property type="entry name" value="RT_LTR"/>
    <property type="match status" value="1"/>
</dbReference>
<dbReference type="GO" id="GO:0004519">
    <property type="term" value="F:endonuclease activity"/>
    <property type="evidence" value="ECO:0007669"/>
    <property type="project" value="UniProtKB-KW"/>
</dbReference>
<dbReference type="PANTHER" id="PTHR37984">
    <property type="entry name" value="PROTEIN CBG26694"/>
    <property type="match status" value="1"/>
</dbReference>
<keyword evidence="6" id="KW-0378">Hydrolase</keyword>
<dbReference type="Pfam" id="PF00078">
    <property type="entry name" value="RVT_1"/>
    <property type="match status" value="1"/>
</dbReference>
<dbReference type="EMBL" id="SSTD01004586">
    <property type="protein sequence ID" value="TYK23221.1"/>
    <property type="molecule type" value="Genomic_DNA"/>
</dbReference>
<name>A0A5D3DHT1_CUCMM</name>
<evidence type="ECO:0000256" key="5">
    <source>
        <dbReference type="ARBA" id="ARBA00022759"/>
    </source>
</evidence>
<keyword evidence="3" id="KW-0548">Nucleotidyltransferase</keyword>
<dbReference type="SUPFAM" id="SSF56672">
    <property type="entry name" value="DNA/RNA polymerases"/>
    <property type="match status" value="1"/>
</dbReference>
<dbReference type="FunFam" id="3.30.70.270:FF:000003">
    <property type="entry name" value="Transposon Ty3-G Gag-Pol polyprotein"/>
    <property type="match status" value="1"/>
</dbReference>
<feature type="domain" description="Reverse transcriptase" evidence="9">
    <location>
        <begin position="1"/>
        <end position="104"/>
    </location>
</feature>
<gene>
    <name evidence="10" type="ORF">E5676_scaffold142G002530</name>
</gene>
<keyword evidence="5" id="KW-0255">Endonuclease</keyword>
<evidence type="ECO:0000313" key="10">
    <source>
        <dbReference type="EMBL" id="TYK23221.1"/>
    </source>
</evidence>
<keyword evidence="7" id="KW-0695">RNA-directed DNA polymerase</keyword>
<proteinExistence type="predicted"/>
<dbReference type="Gene3D" id="3.10.10.10">
    <property type="entry name" value="HIV Type 1 Reverse Transcriptase, subunit A, domain 1"/>
    <property type="match status" value="1"/>
</dbReference>
<dbReference type="InterPro" id="IPR043502">
    <property type="entry name" value="DNA/RNA_pol_sf"/>
</dbReference>
<dbReference type="InterPro" id="IPR050951">
    <property type="entry name" value="Retrovirus_Pol_polyprotein"/>
</dbReference>
<evidence type="ECO:0000256" key="8">
    <source>
        <dbReference type="ARBA" id="ARBA00023268"/>
    </source>
</evidence>
<evidence type="ECO:0000256" key="1">
    <source>
        <dbReference type="ARBA" id="ARBA00022670"/>
    </source>
</evidence>